<evidence type="ECO:0000256" key="4">
    <source>
        <dbReference type="ARBA" id="ARBA00022553"/>
    </source>
</evidence>
<dbReference type="InterPro" id="IPR008271">
    <property type="entry name" value="Ser/Thr_kinase_AS"/>
</dbReference>
<feature type="compositionally biased region" description="Low complexity" evidence="14">
    <location>
        <begin position="384"/>
        <end position="393"/>
    </location>
</feature>
<accession>A0A3N4KLE1</accession>
<evidence type="ECO:0000256" key="3">
    <source>
        <dbReference type="ARBA" id="ARBA00022527"/>
    </source>
</evidence>
<evidence type="ECO:0000256" key="5">
    <source>
        <dbReference type="ARBA" id="ARBA00022679"/>
    </source>
</evidence>
<feature type="domain" description="Protein kinase" evidence="15">
    <location>
        <begin position="59"/>
        <end position="314"/>
    </location>
</feature>
<evidence type="ECO:0000259" key="15">
    <source>
        <dbReference type="PROSITE" id="PS50011"/>
    </source>
</evidence>
<evidence type="ECO:0000256" key="1">
    <source>
        <dbReference type="ARBA" id="ARBA00005354"/>
    </source>
</evidence>
<dbReference type="Pfam" id="PF00069">
    <property type="entry name" value="Pkinase"/>
    <property type="match status" value="1"/>
</dbReference>
<evidence type="ECO:0000256" key="14">
    <source>
        <dbReference type="SAM" id="MobiDB-lite"/>
    </source>
</evidence>
<gene>
    <name evidence="16" type="ORF">P167DRAFT_554609</name>
</gene>
<keyword evidence="4" id="KW-0597">Phosphoprotein</keyword>
<feature type="binding site" evidence="12">
    <location>
        <position position="90"/>
    </location>
    <ligand>
        <name>ATP</name>
        <dbReference type="ChEBI" id="CHEBI:30616"/>
    </ligand>
</feature>
<dbReference type="PROSITE" id="PS50011">
    <property type="entry name" value="PROTEIN_KINASE_DOM"/>
    <property type="match status" value="1"/>
</dbReference>
<keyword evidence="5" id="KW-0808">Transferase</keyword>
<evidence type="ECO:0000256" key="2">
    <source>
        <dbReference type="ARBA" id="ARBA00012434"/>
    </source>
</evidence>
<evidence type="ECO:0000256" key="11">
    <source>
        <dbReference type="ARBA" id="ARBA00047430"/>
    </source>
</evidence>
<dbReference type="InParanoid" id="A0A3N4KLE1"/>
<dbReference type="GO" id="GO:0005524">
    <property type="term" value="F:ATP binding"/>
    <property type="evidence" value="ECO:0007669"/>
    <property type="project" value="UniProtKB-UniRule"/>
</dbReference>
<keyword evidence="9" id="KW-0112">Calmodulin-binding</keyword>
<dbReference type="CDD" id="cd05117">
    <property type="entry name" value="STKc_CAMK"/>
    <property type="match status" value="1"/>
</dbReference>
<feature type="region of interest" description="Disordered" evidence="14">
    <location>
        <begin position="420"/>
        <end position="441"/>
    </location>
</feature>
<dbReference type="EMBL" id="ML119145">
    <property type="protein sequence ID" value="RPB10122.1"/>
    <property type="molecule type" value="Genomic_DNA"/>
</dbReference>
<evidence type="ECO:0000256" key="8">
    <source>
        <dbReference type="ARBA" id="ARBA00022840"/>
    </source>
</evidence>
<dbReference type="AlphaFoldDB" id="A0A3N4KLE1"/>
<dbReference type="InterPro" id="IPR017441">
    <property type="entry name" value="Protein_kinase_ATP_BS"/>
</dbReference>
<dbReference type="PROSITE" id="PS00107">
    <property type="entry name" value="PROTEIN_KINASE_ATP"/>
    <property type="match status" value="1"/>
</dbReference>
<dbReference type="GO" id="GO:0005516">
    <property type="term" value="F:calmodulin binding"/>
    <property type="evidence" value="ECO:0007669"/>
    <property type="project" value="UniProtKB-KW"/>
</dbReference>
<proteinExistence type="inferred from homology"/>
<evidence type="ECO:0000313" key="17">
    <source>
        <dbReference type="Proteomes" id="UP000277580"/>
    </source>
</evidence>
<dbReference type="STRING" id="1392247.A0A3N4KLE1"/>
<name>A0A3N4KLE1_9PEZI</name>
<dbReference type="PROSITE" id="PS00108">
    <property type="entry name" value="PROTEIN_KINASE_ST"/>
    <property type="match status" value="1"/>
</dbReference>
<evidence type="ECO:0000256" key="10">
    <source>
        <dbReference type="ARBA" id="ARBA00047307"/>
    </source>
</evidence>
<dbReference type="FunFam" id="1.10.510.10:FF:000449">
    <property type="entry name" value="Calcium/calmodulin-dependent protein kinase"/>
    <property type="match status" value="1"/>
</dbReference>
<sequence>MSCKLPFALSPLFCSFPLHLLPKPFYHLCFIISPINIISRVQYRKLHGQPPTYDKKVQYKMGRTLGAGTYGIVREADGPEGKVAVKIILKKNVKGNEQMVYDELKLLQRLHHPHIVQFRDWFESRDKYYIVTQLATGGELFDRICEYGKFTEKDASQTIREVLQAVDYLHSVNIVHRDLKPENLLYLTPDANSSLVLADFGIAKMLDSSNEMLTTMAGSFGYAAPEVMLKKGHGKAVDMWSLGVITYTLLCGYSPFRSESLADLIDECSNGRVIFHERYWKEVSRDAKVFIGDLLQPKPEDRPTSSEALKHSWLKGETATDYDILPEIKSYIAKARLRRGIEMVKLTNRIEALRMRDDDPDEGDVPADAKEAAKEGVTKPGDSKPPGSTTTTGKGTGRLSRAARSAIFREVVLAKVREMKAEEEKQLTERTLSEKKPGSRK</sequence>
<evidence type="ECO:0000256" key="6">
    <source>
        <dbReference type="ARBA" id="ARBA00022741"/>
    </source>
</evidence>
<feature type="compositionally biased region" description="Basic and acidic residues" evidence="14">
    <location>
        <begin position="367"/>
        <end position="377"/>
    </location>
</feature>
<dbReference type="SUPFAM" id="SSF56112">
    <property type="entry name" value="Protein kinase-like (PK-like)"/>
    <property type="match status" value="1"/>
</dbReference>
<dbReference type="InterPro" id="IPR011009">
    <property type="entry name" value="Kinase-like_dom_sf"/>
</dbReference>
<dbReference type="GO" id="GO:0004683">
    <property type="term" value="F:calcium/calmodulin-dependent protein kinase activity"/>
    <property type="evidence" value="ECO:0007669"/>
    <property type="project" value="UniProtKB-EC"/>
</dbReference>
<organism evidence="16 17">
    <name type="scientific">Morchella conica CCBAS932</name>
    <dbReference type="NCBI Taxonomy" id="1392247"/>
    <lineage>
        <taxon>Eukaryota</taxon>
        <taxon>Fungi</taxon>
        <taxon>Dikarya</taxon>
        <taxon>Ascomycota</taxon>
        <taxon>Pezizomycotina</taxon>
        <taxon>Pezizomycetes</taxon>
        <taxon>Pezizales</taxon>
        <taxon>Morchellaceae</taxon>
        <taxon>Morchella</taxon>
    </lineage>
</organism>
<dbReference type="Gene3D" id="3.30.200.20">
    <property type="entry name" value="Phosphorylase Kinase, domain 1"/>
    <property type="match status" value="1"/>
</dbReference>
<comment type="similarity">
    <text evidence="1">Belongs to the protein kinase superfamily. CAMK Ser/Thr protein kinase family. CaMK subfamily.</text>
</comment>
<dbReference type="EC" id="2.7.11.17" evidence="2"/>
<evidence type="ECO:0000256" key="7">
    <source>
        <dbReference type="ARBA" id="ARBA00022777"/>
    </source>
</evidence>
<keyword evidence="6 12" id="KW-0547">Nucleotide-binding</keyword>
<evidence type="ECO:0000313" key="16">
    <source>
        <dbReference type="EMBL" id="RPB10122.1"/>
    </source>
</evidence>
<keyword evidence="3 13" id="KW-0723">Serine/threonine-protein kinase</keyword>
<evidence type="ECO:0000256" key="9">
    <source>
        <dbReference type="ARBA" id="ARBA00022860"/>
    </source>
</evidence>
<keyword evidence="17" id="KW-1185">Reference proteome</keyword>
<dbReference type="FunCoup" id="A0A3N4KLE1">
    <property type="interactions" value="588"/>
</dbReference>
<dbReference type="OrthoDB" id="40902at2759"/>
<feature type="region of interest" description="Disordered" evidence="14">
    <location>
        <begin position="355"/>
        <end position="402"/>
    </location>
</feature>
<comment type="catalytic activity">
    <reaction evidence="10">
        <text>L-threonyl-[protein] + ATP = O-phospho-L-threonyl-[protein] + ADP + H(+)</text>
        <dbReference type="Rhea" id="RHEA:46608"/>
        <dbReference type="Rhea" id="RHEA-COMP:11060"/>
        <dbReference type="Rhea" id="RHEA-COMP:11605"/>
        <dbReference type="ChEBI" id="CHEBI:15378"/>
        <dbReference type="ChEBI" id="CHEBI:30013"/>
        <dbReference type="ChEBI" id="CHEBI:30616"/>
        <dbReference type="ChEBI" id="CHEBI:61977"/>
        <dbReference type="ChEBI" id="CHEBI:456216"/>
        <dbReference type="EC" id="2.7.11.17"/>
    </reaction>
</comment>
<keyword evidence="8 12" id="KW-0067">ATP-binding</keyword>
<comment type="catalytic activity">
    <reaction evidence="11">
        <text>L-seryl-[protein] + ATP = O-phospho-L-seryl-[protein] + ADP + H(+)</text>
        <dbReference type="Rhea" id="RHEA:17989"/>
        <dbReference type="Rhea" id="RHEA-COMP:9863"/>
        <dbReference type="Rhea" id="RHEA-COMP:11604"/>
        <dbReference type="ChEBI" id="CHEBI:15378"/>
        <dbReference type="ChEBI" id="CHEBI:29999"/>
        <dbReference type="ChEBI" id="CHEBI:30616"/>
        <dbReference type="ChEBI" id="CHEBI:83421"/>
        <dbReference type="ChEBI" id="CHEBI:456216"/>
        <dbReference type="EC" id="2.7.11.17"/>
    </reaction>
</comment>
<dbReference type="InterPro" id="IPR000719">
    <property type="entry name" value="Prot_kinase_dom"/>
</dbReference>
<protein>
    <recommendedName>
        <fullName evidence="2">calcium/calmodulin-dependent protein kinase</fullName>
        <ecNumber evidence="2">2.7.11.17</ecNumber>
    </recommendedName>
</protein>
<dbReference type="PANTHER" id="PTHR24347">
    <property type="entry name" value="SERINE/THREONINE-PROTEIN KINASE"/>
    <property type="match status" value="1"/>
</dbReference>
<reference evidence="16 17" key="1">
    <citation type="journal article" date="2018" name="Nat. Ecol. Evol.">
        <title>Pezizomycetes genomes reveal the molecular basis of ectomycorrhizal truffle lifestyle.</title>
        <authorList>
            <person name="Murat C."/>
            <person name="Payen T."/>
            <person name="Noel B."/>
            <person name="Kuo A."/>
            <person name="Morin E."/>
            <person name="Chen J."/>
            <person name="Kohler A."/>
            <person name="Krizsan K."/>
            <person name="Balestrini R."/>
            <person name="Da Silva C."/>
            <person name="Montanini B."/>
            <person name="Hainaut M."/>
            <person name="Levati E."/>
            <person name="Barry K.W."/>
            <person name="Belfiori B."/>
            <person name="Cichocki N."/>
            <person name="Clum A."/>
            <person name="Dockter R.B."/>
            <person name="Fauchery L."/>
            <person name="Guy J."/>
            <person name="Iotti M."/>
            <person name="Le Tacon F."/>
            <person name="Lindquist E.A."/>
            <person name="Lipzen A."/>
            <person name="Malagnac F."/>
            <person name="Mello A."/>
            <person name="Molinier V."/>
            <person name="Miyauchi S."/>
            <person name="Poulain J."/>
            <person name="Riccioni C."/>
            <person name="Rubini A."/>
            <person name="Sitrit Y."/>
            <person name="Splivallo R."/>
            <person name="Traeger S."/>
            <person name="Wang M."/>
            <person name="Zifcakova L."/>
            <person name="Wipf D."/>
            <person name="Zambonelli A."/>
            <person name="Paolocci F."/>
            <person name="Nowrousian M."/>
            <person name="Ottonello S."/>
            <person name="Baldrian P."/>
            <person name="Spatafora J.W."/>
            <person name="Henrissat B."/>
            <person name="Nagy L.G."/>
            <person name="Aury J.M."/>
            <person name="Wincker P."/>
            <person name="Grigoriev I.V."/>
            <person name="Bonfante P."/>
            <person name="Martin F.M."/>
        </authorList>
    </citation>
    <scope>NUCLEOTIDE SEQUENCE [LARGE SCALE GENOMIC DNA]</scope>
    <source>
        <strain evidence="16 17">CCBAS932</strain>
    </source>
</reference>
<keyword evidence="7 16" id="KW-0418">Kinase</keyword>
<dbReference type="Proteomes" id="UP000277580">
    <property type="component" value="Unassembled WGS sequence"/>
</dbReference>
<dbReference type="SMART" id="SM00220">
    <property type="entry name" value="S_TKc"/>
    <property type="match status" value="1"/>
</dbReference>
<dbReference type="Gene3D" id="1.10.510.10">
    <property type="entry name" value="Transferase(Phosphotransferase) domain 1"/>
    <property type="match status" value="1"/>
</dbReference>
<evidence type="ECO:0000256" key="12">
    <source>
        <dbReference type="PROSITE-ProRule" id="PRU10141"/>
    </source>
</evidence>
<evidence type="ECO:0000256" key="13">
    <source>
        <dbReference type="RuleBase" id="RU000304"/>
    </source>
</evidence>
<dbReference type="FunFam" id="3.30.200.20:FF:000278">
    <property type="entry name" value="Calcium/calmodulin-dependent protein kinase II"/>
    <property type="match status" value="1"/>
</dbReference>